<evidence type="ECO:0000313" key="2">
    <source>
        <dbReference type="EMBL" id="GEU53849.1"/>
    </source>
</evidence>
<dbReference type="GO" id="GO:0003964">
    <property type="term" value="F:RNA-directed DNA polymerase activity"/>
    <property type="evidence" value="ECO:0007669"/>
    <property type="project" value="UniProtKB-KW"/>
</dbReference>
<reference evidence="2" key="1">
    <citation type="journal article" date="2019" name="Sci. Rep.">
        <title>Draft genome of Tanacetum cinerariifolium, the natural source of mosquito coil.</title>
        <authorList>
            <person name="Yamashiro T."/>
            <person name="Shiraishi A."/>
            <person name="Satake H."/>
            <person name="Nakayama K."/>
        </authorList>
    </citation>
    <scope>NUCLEOTIDE SEQUENCE</scope>
</reference>
<gene>
    <name evidence="2" type="ORF">Tci_025827</name>
</gene>
<dbReference type="EMBL" id="BKCJ010003238">
    <property type="protein sequence ID" value="GEU53849.1"/>
    <property type="molecule type" value="Genomic_DNA"/>
</dbReference>
<keyword evidence="2" id="KW-0808">Transferase</keyword>
<comment type="caution">
    <text evidence="2">The sequence shown here is derived from an EMBL/GenBank/DDBJ whole genome shotgun (WGS) entry which is preliminary data.</text>
</comment>
<evidence type="ECO:0000256" key="1">
    <source>
        <dbReference type="SAM" id="MobiDB-lite"/>
    </source>
</evidence>
<name>A0A6L2KXY3_TANCI</name>
<accession>A0A6L2KXY3</accession>
<organism evidence="2">
    <name type="scientific">Tanacetum cinerariifolium</name>
    <name type="common">Dalmatian daisy</name>
    <name type="synonym">Chrysanthemum cinerariifolium</name>
    <dbReference type="NCBI Taxonomy" id="118510"/>
    <lineage>
        <taxon>Eukaryota</taxon>
        <taxon>Viridiplantae</taxon>
        <taxon>Streptophyta</taxon>
        <taxon>Embryophyta</taxon>
        <taxon>Tracheophyta</taxon>
        <taxon>Spermatophyta</taxon>
        <taxon>Magnoliopsida</taxon>
        <taxon>eudicotyledons</taxon>
        <taxon>Gunneridae</taxon>
        <taxon>Pentapetalae</taxon>
        <taxon>asterids</taxon>
        <taxon>campanulids</taxon>
        <taxon>Asterales</taxon>
        <taxon>Asteraceae</taxon>
        <taxon>Asteroideae</taxon>
        <taxon>Anthemideae</taxon>
        <taxon>Anthemidinae</taxon>
        <taxon>Tanacetum</taxon>
    </lineage>
</organism>
<keyword evidence="2" id="KW-0695">RNA-directed DNA polymerase</keyword>
<dbReference type="AlphaFoldDB" id="A0A6L2KXY3"/>
<proteinExistence type="predicted"/>
<feature type="region of interest" description="Disordered" evidence="1">
    <location>
        <begin position="374"/>
        <end position="406"/>
    </location>
</feature>
<protein>
    <submittedName>
        <fullName evidence="2">Reverse transcriptase domain-containing protein</fullName>
    </submittedName>
</protein>
<keyword evidence="2" id="KW-0548">Nucleotidyltransferase</keyword>
<sequence>MLANAKIYDRTGDPEDHVELLQISSFMSSHKCPELSKRFSGNIPKTVDDMLKRVDDYLWSKEAFRNTELPKGEFQRKDTTVQWGHRNDRNQCFPFGSHRRRPVHKLDFSAQEHHAPYIPSQRPNQEFRRLRENKAVLTLDSLVSTPQEILATEHQLRLPQPASLMGVPNKENLNKYCGYHNEKGHSTNDFFHLKKQLEIALESGKLNHLVKDVRQRGRVGQQNGSPQKGKALVVEVEEEGYLIRRVHIDEGAFVEIMFEQCFNMLHPSIRARRNGKKQAVELPKEIKPEEKMGLTEQVLVNPAYPEQLVAIGKGLSPEGSTQLKNLLKKNKEIFAWEPSDMTGVQKRIIKHSINTNPSVTPSARREGYFALKKAKTSPKKIKTTTDGHKWRKTPSKNSKNDYGPASPYNSTLEGNIVHIPSGIRGSSQCSAIGSKERKAVSGVTHQPFKQILSKADNSGKLAYYSVELGAYNIAYEPRSAIKGHILADFLNEVPVASDAMVPRQTPIYDRSSEIWQRRVGALY</sequence>